<dbReference type="GO" id="GO:0005267">
    <property type="term" value="F:potassium channel activity"/>
    <property type="evidence" value="ECO:0007669"/>
    <property type="project" value="UniProtKB-KW"/>
</dbReference>
<evidence type="ECO:0000256" key="5">
    <source>
        <dbReference type="ARBA" id="ARBA00022826"/>
    </source>
</evidence>
<feature type="transmembrane region" description="Helical" evidence="12">
    <location>
        <begin position="20"/>
        <end position="41"/>
    </location>
</feature>
<dbReference type="InterPro" id="IPR047871">
    <property type="entry name" value="K_chnl_Slo-like"/>
</dbReference>
<evidence type="ECO:0000256" key="12">
    <source>
        <dbReference type="SAM" id="Phobius"/>
    </source>
</evidence>
<sequence length="262" mass="29533">VIRLFSFFSEKTRKTFAGQWGMVFLFLFSMLIYSTSGFMYFEGEEQGLDWETCWWWAIVSMTTVGYGDFAPESTYGRLFVGLPTMLVGVAMLGYILSTLAAILMENKLKELRGMSTVESENHIIICRFIELSSTIQLVNELRLDPQTKDTAVVLIDESLEELPKELAECGVTFIKGNPTRDSVLERANLAESSSVIIQADLSDTEDSDHRNLAIALTIEKKYPEIKTVVHCLSPDNISFFERCGCDSVVCIMKLVNQVIVQE</sequence>
<evidence type="ECO:0000256" key="4">
    <source>
        <dbReference type="ARBA" id="ARBA00022692"/>
    </source>
</evidence>
<evidence type="ECO:0000256" key="1">
    <source>
        <dbReference type="ARBA" id="ARBA00004651"/>
    </source>
</evidence>
<evidence type="ECO:0000259" key="13">
    <source>
        <dbReference type="PROSITE" id="PS51201"/>
    </source>
</evidence>
<dbReference type="GO" id="GO:0005886">
    <property type="term" value="C:plasma membrane"/>
    <property type="evidence" value="ECO:0007669"/>
    <property type="project" value="UniProtKB-SubCell"/>
</dbReference>
<evidence type="ECO:0000256" key="2">
    <source>
        <dbReference type="ARBA" id="ARBA00022448"/>
    </source>
</evidence>
<proteinExistence type="predicted"/>
<dbReference type="InterPro" id="IPR036291">
    <property type="entry name" value="NAD(P)-bd_dom_sf"/>
</dbReference>
<dbReference type="Pfam" id="PF22614">
    <property type="entry name" value="Slo-like_RCK"/>
    <property type="match status" value="1"/>
</dbReference>
<keyword evidence="8" id="KW-0406">Ion transport</keyword>
<evidence type="ECO:0000256" key="3">
    <source>
        <dbReference type="ARBA" id="ARBA00022538"/>
    </source>
</evidence>
<evidence type="ECO:0000256" key="9">
    <source>
        <dbReference type="ARBA" id="ARBA00023136"/>
    </source>
</evidence>
<dbReference type="PROSITE" id="PS51201">
    <property type="entry name" value="RCK_N"/>
    <property type="match status" value="1"/>
</dbReference>
<organism evidence="14">
    <name type="scientific">marine metagenome</name>
    <dbReference type="NCBI Taxonomy" id="408172"/>
    <lineage>
        <taxon>unclassified sequences</taxon>
        <taxon>metagenomes</taxon>
        <taxon>ecological metagenomes</taxon>
    </lineage>
</organism>
<evidence type="ECO:0000256" key="7">
    <source>
        <dbReference type="ARBA" id="ARBA00022989"/>
    </source>
</evidence>
<dbReference type="Gene3D" id="3.40.50.720">
    <property type="entry name" value="NAD(P)-binding Rossmann-like Domain"/>
    <property type="match status" value="1"/>
</dbReference>
<protein>
    <recommendedName>
        <fullName evidence="13">RCK N-terminal domain-containing protein</fullName>
    </recommendedName>
</protein>
<evidence type="ECO:0000256" key="11">
    <source>
        <dbReference type="ARBA" id="ARBA00034430"/>
    </source>
</evidence>
<comment type="subcellular location">
    <subcellularLocation>
        <location evidence="1">Cell membrane</location>
        <topology evidence="1">Multi-pass membrane protein</topology>
    </subcellularLocation>
</comment>
<dbReference type="EMBL" id="UINC01132559">
    <property type="protein sequence ID" value="SVD14956.1"/>
    <property type="molecule type" value="Genomic_DNA"/>
</dbReference>
<keyword evidence="6" id="KW-0630">Potassium</keyword>
<evidence type="ECO:0000256" key="8">
    <source>
        <dbReference type="ARBA" id="ARBA00023065"/>
    </source>
</evidence>
<feature type="non-terminal residue" evidence="14">
    <location>
        <position position="262"/>
    </location>
</feature>
<feature type="non-terminal residue" evidence="14">
    <location>
        <position position="1"/>
    </location>
</feature>
<dbReference type="InterPro" id="IPR013099">
    <property type="entry name" value="K_chnl_dom"/>
</dbReference>
<feature type="domain" description="RCK N-terminal" evidence="13">
    <location>
        <begin position="120"/>
        <end position="249"/>
    </location>
</feature>
<dbReference type="SUPFAM" id="SSF81324">
    <property type="entry name" value="Voltage-gated potassium channels"/>
    <property type="match status" value="1"/>
</dbReference>
<keyword evidence="5" id="KW-0631">Potassium channel</keyword>
<comment type="catalytic activity">
    <reaction evidence="11">
        <text>K(+)(in) = K(+)(out)</text>
        <dbReference type="Rhea" id="RHEA:29463"/>
        <dbReference type="ChEBI" id="CHEBI:29103"/>
    </reaction>
</comment>
<keyword evidence="10" id="KW-0407">Ion channel</keyword>
<dbReference type="AlphaFoldDB" id="A0A382SYJ5"/>
<dbReference type="Gene3D" id="1.10.287.70">
    <property type="match status" value="1"/>
</dbReference>
<keyword evidence="7 12" id="KW-1133">Transmembrane helix</keyword>
<name>A0A382SYJ5_9ZZZZ</name>
<dbReference type="PANTHER" id="PTHR10027">
    <property type="entry name" value="CALCIUM-ACTIVATED POTASSIUM CHANNEL ALPHA CHAIN"/>
    <property type="match status" value="1"/>
</dbReference>
<reference evidence="14" key="1">
    <citation type="submission" date="2018-05" db="EMBL/GenBank/DDBJ databases">
        <authorList>
            <person name="Lanie J.A."/>
            <person name="Ng W.-L."/>
            <person name="Kazmierczak K.M."/>
            <person name="Andrzejewski T.M."/>
            <person name="Davidsen T.M."/>
            <person name="Wayne K.J."/>
            <person name="Tettelin H."/>
            <person name="Glass J.I."/>
            <person name="Rusch D."/>
            <person name="Podicherti R."/>
            <person name="Tsui H.-C.T."/>
            <person name="Winkler M.E."/>
        </authorList>
    </citation>
    <scope>NUCLEOTIDE SEQUENCE</scope>
</reference>
<evidence type="ECO:0000256" key="6">
    <source>
        <dbReference type="ARBA" id="ARBA00022958"/>
    </source>
</evidence>
<evidence type="ECO:0000256" key="10">
    <source>
        <dbReference type="ARBA" id="ARBA00023303"/>
    </source>
</evidence>
<dbReference type="SUPFAM" id="SSF51735">
    <property type="entry name" value="NAD(P)-binding Rossmann-fold domains"/>
    <property type="match status" value="1"/>
</dbReference>
<feature type="transmembrane region" description="Helical" evidence="12">
    <location>
        <begin position="82"/>
        <end position="104"/>
    </location>
</feature>
<dbReference type="PANTHER" id="PTHR10027:SF10">
    <property type="entry name" value="SLOWPOKE 2, ISOFORM D"/>
    <property type="match status" value="1"/>
</dbReference>
<keyword evidence="3" id="KW-0633">Potassium transport</keyword>
<keyword evidence="9 12" id="KW-0472">Membrane</keyword>
<keyword evidence="4 12" id="KW-0812">Transmembrane</keyword>
<dbReference type="InterPro" id="IPR003148">
    <property type="entry name" value="RCK_N"/>
</dbReference>
<evidence type="ECO:0000313" key="14">
    <source>
        <dbReference type="EMBL" id="SVD14956.1"/>
    </source>
</evidence>
<dbReference type="Pfam" id="PF07885">
    <property type="entry name" value="Ion_trans_2"/>
    <property type="match status" value="1"/>
</dbReference>
<feature type="transmembrane region" description="Helical" evidence="12">
    <location>
        <begin position="53"/>
        <end position="70"/>
    </location>
</feature>
<keyword evidence="2" id="KW-0813">Transport</keyword>
<gene>
    <name evidence="14" type="ORF">METZ01_LOCUS367810</name>
</gene>
<accession>A0A382SYJ5</accession>